<name>A0A7L3Q9P1_9SYLV</name>
<keyword evidence="19" id="KW-0436">Ligase</keyword>
<organism evidence="19 20">
    <name type="scientific">Cettia cetti</name>
    <dbReference type="NCBI Taxonomy" id="68486"/>
    <lineage>
        <taxon>Eukaryota</taxon>
        <taxon>Metazoa</taxon>
        <taxon>Chordata</taxon>
        <taxon>Craniata</taxon>
        <taxon>Vertebrata</taxon>
        <taxon>Euteleostomi</taxon>
        <taxon>Archelosauria</taxon>
        <taxon>Archosauria</taxon>
        <taxon>Dinosauria</taxon>
        <taxon>Saurischia</taxon>
        <taxon>Theropoda</taxon>
        <taxon>Coelurosauria</taxon>
        <taxon>Aves</taxon>
        <taxon>Neognathae</taxon>
        <taxon>Neoaves</taxon>
        <taxon>Telluraves</taxon>
        <taxon>Australaves</taxon>
        <taxon>Passeriformes</taxon>
        <taxon>Sylvioidea</taxon>
        <taxon>Sylviidae</taxon>
        <taxon>Acrocephalinae</taxon>
        <taxon>Cettia</taxon>
    </lineage>
</organism>
<keyword evidence="5" id="KW-0479">Metal-binding</keyword>
<dbReference type="CDD" id="cd16550">
    <property type="entry name" value="RING-HC_RNF168"/>
    <property type="match status" value="1"/>
</dbReference>
<evidence type="ECO:0000256" key="15">
    <source>
        <dbReference type="PROSITE-ProRule" id="PRU00175"/>
    </source>
</evidence>
<feature type="region of interest" description="Disordered" evidence="17">
    <location>
        <begin position="305"/>
        <end position="364"/>
    </location>
</feature>
<evidence type="ECO:0000256" key="11">
    <source>
        <dbReference type="ARBA" id="ARBA00023204"/>
    </source>
</evidence>
<dbReference type="Gene3D" id="3.30.40.10">
    <property type="entry name" value="Zinc/RING finger domain, C3HC4 (zinc finger)"/>
    <property type="match status" value="1"/>
</dbReference>
<dbReference type="GO" id="GO:0005634">
    <property type="term" value="C:nucleus"/>
    <property type="evidence" value="ECO:0007669"/>
    <property type="project" value="UniProtKB-SubCell"/>
</dbReference>
<evidence type="ECO:0000256" key="7">
    <source>
        <dbReference type="ARBA" id="ARBA00022771"/>
    </source>
</evidence>
<keyword evidence="20" id="KW-1185">Reference proteome</keyword>
<keyword evidence="10" id="KW-0156">Chromatin regulator</keyword>
<dbReference type="SUPFAM" id="SSF57850">
    <property type="entry name" value="RING/U-box"/>
    <property type="match status" value="1"/>
</dbReference>
<feature type="coiled-coil region" evidence="16">
    <location>
        <begin position="117"/>
        <end position="184"/>
    </location>
</feature>
<dbReference type="InterPro" id="IPR013083">
    <property type="entry name" value="Znf_RING/FYVE/PHD"/>
</dbReference>
<keyword evidence="4" id="KW-0808">Transferase</keyword>
<comment type="catalytic activity">
    <reaction evidence="1">
        <text>S-ubiquitinyl-[E2 ubiquitin-conjugating enzyme]-L-cysteine + [acceptor protein]-L-lysine = [E2 ubiquitin-conjugating enzyme]-L-cysteine + N(6)-ubiquitinyl-[acceptor protein]-L-lysine.</text>
        <dbReference type="EC" id="2.3.2.27"/>
    </reaction>
</comment>
<dbReference type="CDD" id="cd22265">
    <property type="entry name" value="UDM1_RNF168"/>
    <property type="match status" value="1"/>
</dbReference>
<dbReference type="GO" id="GO:0016567">
    <property type="term" value="P:protein ubiquitination"/>
    <property type="evidence" value="ECO:0007669"/>
    <property type="project" value="InterPro"/>
</dbReference>
<dbReference type="GO" id="GO:0006302">
    <property type="term" value="P:double-strand break repair"/>
    <property type="evidence" value="ECO:0007669"/>
    <property type="project" value="InterPro"/>
</dbReference>
<dbReference type="GO" id="GO:0009314">
    <property type="term" value="P:response to radiation"/>
    <property type="evidence" value="ECO:0007669"/>
    <property type="project" value="UniProtKB-ARBA"/>
</dbReference>
<dbReference type="InterPro" id="IPR051657">
    <property type="entry name" value="RNF168/RNF169_E3_ubiq-ligase"/>
</dbReference>
<evidence type="ECO:0000256" key="13">
    <source>
        <dbReference type="ARBA" id="ARBA00077266"/>
    </source>
</evidence>
<feature type="region of interest" description="Disordered" evidence="17">
    <location>
        <begin position="397"/>
        <end position="462"/>
    </location>
</feature>
<feature type="non-terminal residue" evidence="19">
    <location>
        <position position="1"/>
    </location>
</feature>
<dbReference type="GO" id="GO:0035861">
    <property type="term" value="C:site of double-strand break"/>
    <property type="evidence" value="ECO:0007669"/>
    <property type="project" value="TreeGrafter"/>
</dbReference>
<evidence type="ECO:0000313" key="20">
    <source>
        <dbReference type="Proteomes" id="UP000524451"/>
    </source>
</evidence>
<dbReference type="PANTHER" id="PTHR23328:SF1">
    <property type="entry name" value="E3 UBIQUITIN-PROTEIN LIGASE RNF168"/>
    <property type="match status" value="1"/>
</dbReference>
<feature type="non-terminal residue" evidence="19">
    <location>
        <position position="609"/>
    </location>
</feature>
<evidence type="ECO:0000256" key="5">
    <source>
        <dbReference type="ARBA" id="ARBA00022723"/>
    </source>
</evidence>
<evidence type="ECO:0000256" key="2">
    <source>
        <dbReference type="ARBA" id="ARBA00004123"/>
    </source>
</evidence>
<dbReference type="SMART" id="SM00184">
    <property type="entry name" value="RING"/>
    <property type="match status" value="1"/>
</dbReference>
<comment type="caution">
    <text evidence="19">The sequence shown here is derived from an EMBL/GenBank/DDBJ whole genome shotgun (WGS) entry which is preliminary data.</text>
</comment>
<evidence type="ECO:0000256" key="16">
    <source>
        <dbReference type="SAM" id="Coils"/>
    </source>
</evidence>
<feature type="region of interest" description="Disordered" evidence="17">
    <location>
        <begin position="185"/>
        <end position="288"/>
    </location>
</feature>
<evidence type="ECO:0000313" key="19">
    <source>
        <dbReference type="EMBL" id="NXV00256.1"/>
    </source>
</evidence>
<dbReference type="Proteomes" id="UP000524451">
    <property type="component" value="Unassembled WGS sequence"/>
</dbReference>
<dbReference type="GO" id="GO:1902494">
    <property type="term" value="C:catalytic complex"/>
    <property type="evidence" value="ECO:0007669"/>
    <property type="project" value="UniProtKB-ARBA"/>
</dbReference>
<keyword evidence="7 15" id="KW-0863">Zinc-finger</keyword>
<feature type="compositionally biased region" description="Basic and acidic residues" evidence="17">
    <location>
        <begin position="397"/>
        <end position="425"/>
    </location>
</feature>
<dbReference type="FunFam" id="3.30.40.10:FF:000466">
    <property type="entry name" value="E3 ubiquitin-protein ligase RNF168"/>
    <property type="match status" value="1"/>
</dbReference>
<evidence type="ECO:0000256" key="10">
    <source>
        <dbReference type="ARBA" id="ARBA00022853"/>
    </source>
</evidence>
<evidence type="ECO:0000256" key="4">
    <source>
        <dbReference type="ARBA" id="ARBA00022679"/>
    </source>
</evidence>
<keyword evidence="8" id="KW-0833">Ubl conjugation pathway</keyword>
<keyword evidence="9" id="KW-0862">Zinc</keyword>
<keyword evidence="12" id="KW-0539">Nucleus</keyword>
<evidence type="ECO:0000256" key="1">
    <source>
        <dbReference type="ARBA" id="ARBA00000900"/>
    </source>
</evidence>
<dbReference type="GO" id="GO:0008270">
    <property type="term" value="F:zinc ion binding"/>
    <property type="evidence" value="ECO:0007669"/>
    <property type="project" value="UniProtKB-KW"/>
</dbReference>
<dbReference type="CDD" id="cd21952">
    <property type="entry name" value="MIU2_RNF168"/>
    <property type="match status" value="1"/>
</dbReference>
<dbReference type="PANTHER" id="PTHR23328">
    <property type="entry name" value="RING-TYPE DOMAIN-CONTAINING PROTEIN"/>
    <property type="match status" value="1"/>
</dbReference>
<dbReference type="Pfam" id="PF14447">
    <property type="entry name" value="Prok-RING_4"/>
    <property type="match status" value="1"/>
</dbReference>
<evidence type="ECO:0000256" key="12">
    <source>
        <dbReference type="ARBA" id="ARBA00023242"/>
    </source>
</evidence>
<proteinExistence type="inferred from homology"/>
<feature type="domain" description="RING-type" evidence="18">
    <location>
        <begin position="16"/>
        <end position="55"/>
    </location>
</feature>
<dbReference type="GO" id="GO:0006325">
    <property type="term" value="P:chromatin organization"/>
    <property type="evidence" value="ECO:0007669"/>
    <property type="project" value="UniProtKB-KW"/>
</dbReference>
<evidence type="ECO:0000256" key="14">
    <source>
        <dbReference type="ARBA" id="ARBA00079844"/>
    </source>
</evidence>
<dbReference type="HAMAP" id="MF_03066">
    <property type="entry name" value="RNF168"/>
    <property type="match status" value="1"/>
</dbReference>
<feature type="compositionally biased region" description="Polar residues" evidence="17">
    <location>
        <begin position="199"/>
        <end position="210"/>
    </location>
</feature>
<evidence type="ECO:0000256" key="8">
    <source>
        <dbReference type="ARBA" id="ARBA00022786"/>
    </source>
</evidence>
<dbReference type="GO" id="GO:0016874">
    <property type="term" value="F:ligase activity"/>
    <property type="evidence" value="ECO:0007669"/>
    <property type="project" value="UniProtKB-KW"/>
</dbReference>
<sequence length="609" mass="68314">MSKESQAPLSLSDCLCQICMEIFVEPVTLPCSHTLCNSCFQMTVEKASLCCPFCRRRVSSWARYNARRNTLINWELWEKIQKNYPKECEQRINGQDLDEEICVPKPQHQLCKPGELRQEYEAEISKVKAERRAHEQEENRASEEYIQQLLAEEEEEQRLAEERRKEMEKQLKQDEELAWQLSNSLNEDPEGHVPDSPSPAHSFSLQTSPLNLGKAKNKPSNPGDIQKYLSPKNYGMLGPASFSSTTGRGRSNTLSGTNSNEGNSSALQDEQEEMPTLSPQLTSVNKDSGAKDSFLESCMNYFSASASGETATVKQEKTPGPNGLEDGVPDALHGTTEGEGSRTVLFRSKGDDEGIESDSGNLTNCQRENLEKSDETCPSGQLGVNCVLSASQAVLRDLGEEIGRSDEETPDRPQNSKETPKRKLLEAPADAMMDLGMLDKRRRTFSESAEDQGEQMNDFTLQTQRAFEQEFYERRKQEEQDRLLALQLQKELDKEERRLNRQKGSPDEYLLRTKPPRSGKDSAARKGTSKGAKDSKGSKAQAESNHHKTRKGSCNENWQSPARVKVKSPSIKEGKVLNCVVNTSDTNDICSLPKNKQKTILQMFKSPVA</sequence>
<dbReference type="PROSITE" id="PS50089">
    <property type="entry name" value="ZF_RING_2"/>
    <property type="match status" value="1"/>
</dbReference>
<gene>
    <name evidence="19" type="primary">Rnf168</name>
    <name evidence="19" type="ORF">CETCET_R11367</name>
</gene>
<accession>A0A7L3Q9P1</accession>
<feature type="region of interest" description="Disordered" evidence="17">
    <location>
        <begin position="495"/>
        <end position="569"/>
    </location>
</feature>
<feature type="compositionally biased region" description="Polar residues" evidence="17">
    <location>
        <begin position="241"/>
        <end position="268"/>
    </location>
</feature>
<dbReference type="EC" id="2.3.2.27" evidence="3"/>
<keyword evidence="11" id="KW-0234">DNA repair</keyword>
<dbReference type="GO" id="GO:0031491">
    <property type="term" value="F:nucleosome binding"/>
    <property type="evidence" value="ECO:0007669"/>
    <property type="project" value="TreeGrafter"/>
</dbReference>
<comment type="subcellular location">
    <subcellularLocation>
        <location evidence="2">Nucleus</location>
    </subcellularLocation>
</comment>
<evidence type="ECO:0000256" key="3">
    <source>
        <dbReference type="ARBA" id="ARBA00012483"/>
    </source>
</evidence>
<keyword evidence="6" id="KW-0227">DNA damage</keyword>
<keyword evidence="16" id="KW-0175">Coiled coil</keyword>
<dbReference type="GO" id="GO:0061630">
    <property type="term" value="F:ubiquitin protein ligase activity"/>
    <property type="evidence" value="ECO:0007669"/>
    <property type="project" value="UniProtKB-EC"/>
</dbReference>
<evidence type="ECO:0000256" key="6">
    <source>
        <dbReference type="ARBA" id="ARBA00022763"/>
    </source>
</evidence>
<dbReference type="AlphaFoldDB" id="A0A7L3Q9P1"/>
<reference evidence="19 20" key="1">
    <citation type="submission" date="2019-09" db="EMBL/GenBank/DDBJ databases">
        <title>Bird 10,000 Genomes (B10K) Project - Family phase.</title>
        <authorList>
            <person name="Zhang G."/>
        </authorList>
    </citation>
    <scope>NUCLEOTIDE SEQUENCE [LARGE SCALE GENOMIC DNA]</scope>
    <source>
        <strain evidence="19">OUT-0056</strain>
        <tissue evidence="19">Blood</tissue>
    </source>
</reference>
<feature type="compositionally biased region" description="Basic and acidic residues" evidence="17">
    <location>
        <begin position="495"/>
        <end position="511"/>
    </location>
</feature>
<evidence type="ECO:0000259" key="18">
    <source>
        <dbReference type="PROSITE" id="PS50089"/>
    </source>
</evidence>
<dbReference type="EMBL" id="VZUI01037025">
    <property type="protein sequence ID" value="NXV00256.1"/>
    <property type="molecule type" value="Genomic_DNA"/>
</dbReference>
<feature type="compositionally biased region" description="Polar residues" evidence="17">
    <location>
        <begin position="277"/>
        <end position="286"/>
    </location>
</feature>
<dbReference type="InterPro" id="IPR034725">
    <property type="entry name" value="RNF168"/>
</dbReference>
<evidence type="ECO:0000256" key="17">
    <source>
        <dbReference type="SAM" id="MobiDB-lite"/>
    </source>
</evidence>
<protein>
    <recommendedName>
        <fullName evidence="3">RING-type E3 ubiquitin transferase</fullName>
        <ecNumber evidence="3">2.3.2.27</ecNumber>
    </recommendedName>
    <alternativeName>
        <fullName evidence="13 14">RING-type E3 ubiquitin transferase RNF168</fullName>
    </alternativeName>
</protein>
<dbReference type="InterPro" id="IPR001841">
    <property type="entry name" value="Znf_RING"/>
</dbReference>
<evidence type="ECO:0000256" key="9">
    <source>
        <dbReference type="ARBA" id="ARBA00022833"/>
    </source>
</evidence>